<dbReference type="AlphaFoldDB" id="A0AAT9FRE8"/>
<dbReference type="EMBL" id="AP026866">
    <property type="protein sequence ID" value="BDS08571.1"/>
    <property type="molecule type" value="Genomic_DNA"/>
</dbReference>
<dbReference type="InterPro" id="IPR003848">
    <property type="entry name" value="DUF218"/>
</dbReference>
<dbReference type="KEGG" id="osu:NT6N_36110"/>
<evidence type="ECO:0000259" key="1">
    <source>
        <dbReference type="Pfam" id="PF02698"/>
    </source>
</evidence>
<evidence type="ECO:0000313" key="2">
    <source>
        <dbReference type="EMBL" id="BDS08571.1"/>
    </source>
</evidence>
<proteinExistence type="predicted"/>
<dbReference type="Gene3D" id="3.40.50.620">
    <property type="entry name" value="HUPs"/>
    <property type="match status" value="1"/>
</dbReference>
<name>A0AAT9FRE8_9BACT</name>
<dbReference type="CDD" id="cd06259">
    <property type="entry name" value="YdcF-like"/>
    <property type="match status" value="1"/>
</dbReference>
<gene>
    <name evidence="2" type="ORF">NT6N_36110</name>
</gene>
<dbReference type="PANTHER" id="PTHR30336">
    <property type="entry name" value="INNER MEMBRANE PROTEIN, PROBABLE PERMEASE"/>
    <property type="match status" value="1"/>
</dbReference>
<sequence length="213" mass="24231">MMSVDTAVDLIWHYHQMHHALEKADLIWALGSHDLRVADRVAELWSAGLAPRIVMSGGLGNFTDGVFDKPEAELFAERAIDLGVPAEAILIENQSTNTGENVSFTRRLLGEQDVSVNKVIAVQKPYMERRTYATIRQQWPEIEVQVTSPQLDFPNYCHDEIPRDDVINIMVGDFQRIMKYPKLGFMIKQEVPDEVLEAWQTLVDAGFTRHLLV</sequence>
<dbReference type="InterPro" id="IPR014729">
    <property type="entry name" value="Rossmann-like_a/b/a_fold"/>
</dbReference>
<dbReference type="PANTHER" id="PTHR30336:SF20">
    <property type="entry name" value="DUF218 DOMAIN-CONTAINING PROTEIN"/>
    <property type="match status" value="1"/>
</dbReference>
<dbReference type="GO" id="GO:0005886">
    <property type="term" value="C:plasma membrane"/>
    <property type="evidence" value="ECO:0007669"/>
    <property type="project" value="TreeGrafter"/>
</dbReference>
<accession>A0AAT9FRE8</accession>
<organism evidence="2">
    <name type="scientific">Oceaniferula spumae</name>
    <dbReference type="NCBI Taxonomy" id="2979115"/>
    <lineage>
        <taxon>Bacteria</taxon>
        <taxon>Pseudomonadati</taxon>
        <taxon>Verrucomicrobiota</taxon>
        <taxon>Verrucomicrobiia</taxon>
        <taxon>Verrucomicrobiales</taxon>
        <taxon>Verrucomicrobiaceae</taxon>
        <taxon>Oceaniferula</taxon>
    </lineage>
</organism>
<reference evidence="2" key="1">
    <citation type="submission" date="2024-07" db="EMBL/GenBank/DDBJ databases">
        <title>Complete genome sequence of Verrucomicrobiaceae bacterium NT6N.</title>
        <authorList>
            <person name="Huang C."/>
            <person name="Takami H."/>
            <person name="Hamasaki K."/>
        </authorList>
    </citation>
    <scope>NUCLEOTIDE SEQUENCE</scope>
    <source>
        <strain evidence="2">NT6N</strain>
    </source>
</reference>
<dbReference type="InterPro" id="IPR051599">
    <property type="entry name" value="Cell_Envelope_Assoc"/>
</dbReference>
<feature type="domain" description="DUF218" evidence="1">
    <location>
        <begin position="35"/>
        <end position="141"/>
    </location>
</feature>
<protein>
    <recommendedName>
        <fullName evidence="1">DUF218 domain-containing protein</fullName>
    </recommendedName>
</protein>
<dbReference type="Pfam" id="PF02698">
    <property type="entry name" value="DUF218"/>
    <property type="match status" value="1"/>
</dbReference>